<dbReference type="InterPro" id="IPR050979">
    <property type="entry name" value="LD-transpeptidase"/>
</dbReference>
<evidence type="ECO:0000256" key="1">
    <source>
        <dbReference type="ARBA" id="ARBA00004752"/>
    </source>
</evidence>
<organism evidence="10 11">
    <name type="scientific">Sphingobium lignivorans</name>
    <dbReference type="NCBI Taxonomy" id="2735886"/>
    <lineage>
        <taxon>Bacteria</taxon>
        <taxon>Pseudomonadati</taxon>
        <taxon>Pseudomonadota</taxon>
        <taxon>Alphaproteobacteria</taxon>
        <taxon>Sphingomonadales</taxon>
        <taxon>Sphingomonadaceae</taxon>
        <taxon>Sphingobium</taxon>
    </lineage>
</organism>
<dbReference type="Gene3D" id="2.40.440.10">
    <property type="entry name" value="L,D-transpeptidase catalytic domain-like"/>
    <property type="match status" value="1"/>
</dbReference>
<dbReference type="PANTHER" id="PTHR30582">
    <property type="entry name" value="L,D-TRANSPEPTIDASE"/>
    <property type="match status" value="1"/>
</dbReference>
<evidence type="ECO:0000259" key="9">
    <source>
        <dbReference type="PROSITE" id="PS52029"/>
    </source>
</evidence>
<evidence type="ECO:0000256" key="6">
    <source>
        <dbReference type="ARBA" id="ARBA00023316"/>
    </source>
</evidence>
<feature type="active site" description="Nucleophile" evidence="7">
    <location>
        <position position="176"/>
    </location>
</feature>
<keyword evidence="11" id="KW-1185">Reference proteome</keyword>
<dbReference type="InterPro" id="IPR038063">
    <property type="entry name" value="Transpep_catalytic_dom"/>
</dbReference>
<dbReference type="PROSITE" id="PS52029">
    <property type="entry name" value="LD_TPASE"/>
    <property type="match status" value="1"/>
</dbReference>
<keyword evidence="6 7" id="KW-0961">Cell wall biogenesis/degradation</keyword>
<name>A0ABR6NEA3_9SPHN</name>
<keyword evidence="3" id="KW-0808">Transferase</keyword>
<reference evidence="10 11" key="1">
    <citation type="submission" date="2020-08" db="EMBL/GenBank/DDBJ databases">
        <title>Exploring microbial biodiversity for novel pathways involved in the catabolism of aromatic compounds derived from lignin.</title>
        <authorList>
            <person name="Elkins J."/>
        </authorList>
    </citation>
    <scope>NUCLEOTIDE SEQUENCE [LARGE SCALE GENOMIC DNA]</scope>
    <source>
        <strain evidence="10 11">B1D3A</strain>
    </source>
</reference>
<proteinExistence type="inferred from homology"/>
<evidence type="ECO:0000256" key="8">
    <source>
        <dbReference type="SAM" id="MobiDB-lite"/>
    </source>
</evidence>
<dbReference type="Proteomes" id="UP001138540">
    <property type="component" value="Unassembled WGS sequence"/>
</dbReference>
<evidence type="ECO:0000256" key="3">
    <source>
        <dbReference type="ARBA" id="ARBA00022679"/>
    </source>
</evidence>
<dbReference type="CDD" id="cd16913">
    <property type="entry name" value="YkuD_like"/>
    <property type="match status" value="1"/>
</dbReference>
<protein>
    <recommendedName>
        <fullName evidence="9">L,D-TPase catalytic domain-containing protein</fullName>
    </recommendedName>
</protein>
<evidence type="ECO:0000313" key="10">
    <source>
        <dbReference type="EMBL" id="MBB5985576.1"/>
    </source>
</evidence>
<comment type="pathway">
    <text evidence="1 7">Cell wall biogenesis; peptidoglycan biosynthesis.</text>
</comment>
<accession>A0ABR6NEA3</accession>
<dbReference type="InterPro" id="IPR005490">
    <property type="entry name" value="LD_TPept_cat_dom"/>
</dbReference>
<comment type="caution">
    <text evidence="10">The sequence shown here is derived from an EMBL/GenBank/DDBJ whole genome shotgun (WGS) entry which is preliminary data.</text>
</comment>
<feature type="domain" description="L,D-TPase catalytic" evidence="9">
    <location>
        <begin position="92"/>
        <end position="200"/>
    </location>
</feature>
<dbReference type="Pfam" id="PF03734">
    <property type="entry name" value="YkuD"/>
    <property type="match status" value="1"/>
</dbReference>
<keyword evidence="5 7" id="KW-0573">Peptidoglycan synthesis</keyword>
<evidence type="ECO:0000256" key="4">
    <source>
        <dbReference type="ARBA" id="ARBA00022960"/>
    </source>
</evidence>
<evidence type="ECO:0000256" key="5">
    <source>
        <dbReference type="ARBA" id="ARBA00022984"/>
    </source>
</evidence>
<comment type="similarity">
    <text evidence="2">Belongs to the YkuD family.</text>
</comment>
<dbReference type="PANTHER" id="PTHR30582:SF2">
    <property type="entry name" value="L,D-TRANSPEPTIDASE YCIB-RELATED"/>
    <property type="match status" value="1"/>
</dbReference>
<gene>
    <name evidence="10" type="ORF">HNP60_001550</name>
</gene>
<feature type="region of interest" description="Disordered" evidence="8">
    <location>
        <begin position="24"/>
        <end position="51"/>
    </location>
</feature>
<dbReference type="SUPFAM" id="SSF141523">
    <property type="entry name" value="L,D-transpeptidase catalytic domain-like"/>
    <property type="match status" value="1"/>
</dbReference>
<evidence type="ECO:0000313" key="11">
    <source>
        <dbReference type="Proteomes" id="UP001138540"/>
    </source>
</evidence>
<sequence>MRSFLLFGAGIVIAALGLHQQAKTRRVTPEPSRVSAESSGERTRQHYPPGKYPVMLMPDGTRRTIYSILNVRGPMRFGTHVWNEAGVPEGPLWVRVDLARQILSVFRGGHEIGSAVILYGTDGKPTPTGSFTVLQKDADYHSRTYDAPMPYMLRLTDDGVAIHGSDVRVGRATHGCIGVPLAFARLLFAQMHKGDMVVIVPADDQNGSPPRQTQI</sequence>
<evidence type="ECO:0000256" key="2">
    <source>
        <dbReference type="ARBA" id="ARBA00005992"/>
    </source>
</evidence>
<dbReference type="RefSeq" id="WP_260394775.1">
    <property type="nucleotide sequence ID" value="NZ_JACHKA010000001.1"/>
</dbReference>
<keyword evidence="4 7" id="KW-0133">Cell shape</keyword>
<dbReference type="EMBL" id="JACHKA010000001">
    <property type="protein sequence ID" value="MBB5985576.1"/>
    <property type="molecule type" value="Genomic_DNA"/>
</dbReference>
<feature type="active site" description="Proton donor/acceptor" evidence="7">
    <location>
        <position position="163"/>
    </location>
</feature>
<evidence type="ECO:0000256" key="7">
    <source>
        <dbReference type="PROSITE-ProRule" id="PRU01373"/>
    </source>
</evidence>